<comment type="caution">
    <text evidence="3">The sequence shown here is derived from an EMBL/GenBank/DDBJ whole genome shotgun (WGS) entry which is preliminary data.</text>
</comment>
<evidence type="ECO:0000313" key="4">
    <source>
        <dbReference type="Proteomes" id="UP000292702"/>
    </source>
</evidence>
<dbReference type="EMBL" id="RWJN01000125">
    <property type="protein sequence ID" value="TCD66677.1"/>
    <property type="molecule type" value="Genomic_DNA"/>
</dbReference>
<evidence type="ECO:0000256" key="1">
    <source>
        <dbReference type="SAM" id="MobiDB-lite"/>
    </source>
</evidence>
<protein>
    <recommendedName>
        <fullName evidence="2">N-acetyltransferase ESCO zinc-finger domain-containing protein</fullName>
    </recommendedName>
</protein>
<dbReference type="Pfam" id="PF13878">
    <property type="entry name" value="zf-C2H2_3"/>
    <property type="match status" value="1"/>
</dbReference>
<keyword evidence="4" id="KW-1185">Reference proteome</keyword>
<dbReference type="STRING" id="92696.A0A4V6N766"/>
<name>A0A4V6N766_9APHY</name>
<dbReference type="OrthoDB" id="428854at2759"/>
<accession>A0A4V6N766</accession>
<dbReference type="PANTHER" id="PTHR45884:SF2">
    <property type="entry name" value="N-ACETYLTRANSFERASE ECO"/>
    <property type="match status" value="1"/>
</dbReference>
<feature type="region of interest" description="Disordered" evidence="1">
    <location>
        <begin position="1"/>
        <end position="72"/>
    </location>
</feature>
<proteinExistence type="predicted"/>
<dbReference type="GO" id="GO:0000785">
    <property type="term" value="C:chromatin"/>
    <property type="evidence" value="ECO:0007669"/>
    <property type="project" value="TreeGrafter"/>
</dbReference>
<evidence type="ECO:0000259" key="2">
    <source>
        <dbReference type="Pfam" id="PF13878"/>
    </source>
</evidence>
<sequence length="313" mass="34004">MTSNVKKTYGTRPILTNRSSSPPSDLAPSPPVVKRKRTLVDSLSFHNAPPTKKHRVTSKVSSSAKSKEKEKKQKQLTQLHFALETTVLRTCALCDLTYTKGAPDDESLHRSHCARVQRGLEWGKEEERECAKANVEEVVSDIRLRNGMRGRIVCFRAEVGGKIGAKVNTLLDTINLTLSAPALSPSALQASKVYLFLLTTTSKTSSTSREKIVGCAIAQRINTAMAIAPADALPSDPSTGAAVAADATAPPKYITSPWTKRPTSTSTRRHSRPDTHGHPPPLRFVYTPSHRDRVAVADCGRSALHLGLPSEPE</sequence>
<dbReference type="GO" id="GO:0061733">
    <property type="term" value="F:protein-lysine-acetyltransferase activity"/>
    <property type="evidence" value="ECO:0007669"/>
    <property type="project" value="TreeGrafter"/>
</dbReference>
<reference evidence="3 4" key="1">
    <citation type="submission" date="2018-11" db="EMBL/GenBank/DDBJ databases">
        <title>Genome assembly of Steccherinum ochraceum LE-BIN_3174, the white-rot fungus of the Steccherinaceae family (The Residual Polyporoid clade, Polyporales, Basidiomycota).</title>
        <authorList>
            <person name="Fedorova T.V."/>
            <person name="Glazunova O.A."/>
            <person name="Landesman E.O."/>
            <person name="Moiseenko K.V."/>
            <person name="Psurtseva N.V."/>
            <person name="Savinova O.S."/>
            <person name="Shakhova N.V."/>
            <person name="Tyazhelova T.V."/>
            <person name="Vasina D.V."/>
        </authorList>
    </citation>
    <scope>NUCLEOTIDE SEQUENCE [LARGE SCALE GENOMIC DNA]</scope>
    <source>
        <strain evidence="3 4">LE-BIN_3174</strain>
    </source>
</reference>
<dbReference type="PANTHER" id="PTHR45884">
    <property type="entry name" value="N-ACETYLTRANSFERASE ECO"/>
    <property type="match status" value="1"/>
</dbReference>
<dbReference type="InterPro" id="IPR028005">
    <property type="entry name" value="AcTrfase_ESCO_Znf_dom"/>
</dbReference>
<dbReference type="GO" id="GO:0005634">
    <property type="term" value="C:nucleus"/>
    <property type="evidence" value="ECO:0007669"/>
    <property type="project" value="TreeGrafter"/>
</dbReference>
<feature type="compositionally biased region" description="Low complexity" evidence="1">
    <location>
        <begin position="252"/>
        <end position="266"/>
    </location>
</feature>
<feature type="region of interest" description="Disordered" evidence="1">
    <location>
        <begin position="252"/>
        <end position="286"/>
    </location>
</feature>
<dbReference type="GO" id="GO:0007064">
    <property type="term" value="P:mitotic sister chromatid cohesion"/>
    <property type="evidence" value="ECO:0007669"/>
    <property type="project" value="TreeGrafter"/>
</dbReference>
<organism evidence="3 4">
    <name type="scientific">Steccherinum ochraceum</name>
    <dbReference type="NCBI Taxonomy" id="92696"/>
    <lineage>
        <taxon>Eukaryota</taxon>
        <taxon>Fungi</taxon>
        <taxon>Dikarya</taxon>
        <taxon>Basidiomycota</taxon>
        <taxon>Agaricomycotina</taxon>
        <taxon>Agaricomycetes</taxon>
        <taxon>Polyporales</taxon>
        <taxon>Steccherinaceae</taxon>
        <taxon>Steccherinum</taxon>
    </lineage>
</organism>
<dbReference type="AlphaFoldDB" id="A0A4V6N766"/>
<dbReference type="Proteomes" id="UP000292702">
    <property type="component" value="Unassembled WGS sequence"/>
</dbReference>
<feature type="domain" description="N-acetyltransferase ESCO zinc-finger" evidence="2">
    <location>
        <begin position="78"/>
        <end position="115"/>
    </location>
</feature>
<gene>
    <name evidence="3" type="ORF">EIP91_001031</name>
</gene>
<evidence type="ECO:0000313" key="3">
    <source>
        <dbReference type="EMBL" id="TCD66677.1"/>
    </source>
</evidence>